<dbReference type="HOGENOM" id="CLU_609767_0_0_1"/>
<gene>
    <name evidence="4" type="ORF">ANIA_07713</name>
</gene>
<sequence length="449" mass="49055">MDSGFAPSYMQEAGLHSTGVPGMSLPSDYDLPQPFDAASLYEAVSNSNVQGLSMPPYSGPFFPNDEVSTMNNRTSGITTAPPITSATFANMGTIDMNTNTNNSFDTLSSAQTMSNVFTNLPRQWPPASQPPTNISTAGPMPRFSYFSNVNTHTSSPAQTAQMFTAPTRLSEVQNEPQHRPTPNPFAVAFSALDPASNSGASYRTSRNAHAFPHSGSSAGSSHHRRNQRTTTLTPTPIIPAHNRARSIQSSRVRARPASMTSTTTYTGTPSIQQQTTQSQSNQPAISTTLETSTRPSARLEYAPMQHQASSRTLHDDPYLDELLRDVPSQYRAIYRNSLAGTPALSKTKKLVEAPKEARPEPKETEEMTINMECKICMSQVVDTVLLPCGHAILCRWCADELMPPSKGCLKERASCPMCREPVKQKVNFPSTVFQALQATDSIQHRIYFP</sequence>
<dbReference type="Proteomes" id="UP000000560">
    <property type="component" value="Chromosome IV"/>
</dbReference>
<organism evidence="4 5">
    <name type="scientific">Emericella nidulans (strain FGSC A4 / ATCC 38163 / CBS 112.46 / NRRL 194 / M139)</name>
    <name type="common">Aspergillus nidulans</name>
    <dbReference type="NCBI Taxonomy" id="227321"/>
    <lineage>
        <taxon>Eukaryota</taxon>
        <taxon>Fungi</taxon>
        <taxon>Dikarya</taxon>
        <taxon>Ascomycota</taxon>
        <taxon>Pezizomycotina</taxon>
        <taxon>Eurotiomycetes</taxon>
        <taxon>Eurotiomycetidae</taxon>
        <taxon>Eurotiales</taxon>
        <taxon>Aspergillaceae</taxon>
        <taxon>Aspergillus</taxon>
        <taxon>Aspergillus subgen. Nidulantes</taxon>
    </lineage>
</organism>
<proteinExistence type="predicted"/>
<dbReference type="InterPro" id="IPR051728">
    <property type="entry name" value="RING-FYVE_E3_ubiquitin-ligase"/>
</dbReference>
<reference evidence="5" key="1">
    <citation type="journal article" date="2005" name="Nature">
        <title>Sequencing of Aspergillus nidulans and comparative analysis with A. fumigatus and A. oryzae.</title>
        <authorList>
            <person name="Galagan J.E."/>
            <person name="Calvo S.E."/>
            <person name="Cuomo C."/>
            <person name="Ma L.J."/>
            <person name="Wortman J.R."/>
            <person name="Batzoglou S."/>
            <person name="Lee S.I."/>
            <person name="Basturkmen M."/>
            <person name="Spevak C.C."/>
            <person name="Clutterbuck J."/>
            <person name="Kapitonov V."/>
            <person name="Jurka J."/>
            <person name="Scazzocchio C."/>
            <person name="Farman M."/>
            <person name="Butler J."/>
            <person name="Purcell S."/>
            <person name="Harris S."/>
            <person name="Braus G.H."/>
            <person name="Draht O."/>
            <person name="Busch S."/>
            <person name="D'Enfert C."/>
            <person name="Bouchier C."/>
            <person name="Goldman G.H."/>
            <person name="Bell-Pedersen D."/>
            <person name="Griffiths-Jones S."/>
            <person name="Doonan J.H."/>
            <person name="Yu J."/>
            <person name="Vienken K."/>
            <person name="Pain A."/>
            <person name="Freitag M."/>
            <person name="Selker E.U."/>
            <person name="Archer D.B."/>
            <person name="Penalva M.A."/>
            <person name="Oakley B.R."/>
            <person name="Momany M."/>
            <person name="Tanaka T."/>
            <person name="Kumagai T."/>
            <person name="Asai K."/>
            <person name="Machida M."/>
            <person name="Nierman W.C."/>
            <person name="Denning D.W."/>
            <person name="Caddick M."/>
            <person name="Hynes M."/>
            <person name="Paoletti M."/>
            <person name="Fischer R."/>
            <person name="Miller B."/>
            <person name="Dyer P."/>
            <person name="Sachs M.S."/>
            <person name="Osmani S.A."/>
            <person name="Birren B.W."/>
        </authorList>
    </citation>
    <scope>NUCLEOTIDE SEQUENCE [LARGE SCALE GENOMIC DNA]</scope>
    <source>
        <strain evidence="5">FGSC A4 / ATCC 38163 / CBS 112.46 / NRRL 194 / M139</strain>
    </source>
</reference>
<protein>
    <submittedName>
        <fullName evidence="4">C3HC4 finger protein (AFU_orthologue AFUA_5G08230)</fullName>
    </submittedName>
</protein>
<dbReference type="PANTHER" id="PTHR14879">
    <property type="entry name" value="CASPASE REGULATOR, RING FINGER DOMAIN-CONTAINING"/>
    <property type="match status" value="1"/>
</dbReference>
<feature type="compositionally biased region" description="Low complexity" evidence="2">
    <location>
        <begin position="229"/>
        <end position="239"/>
    </location>
</feature>
<evidence type="ECO:0000256" key="2">
    <source>
        <dbReference type="SAM" id="MobiDB-lite"/>
    </source>
</evidence>
<dbReference type="SUPFAM" id="SSF57850">
    <property type="entry name" value="RING/U-box"/>
    <property type="match status" value="1"/>
</dbReference>
<feature type="compositionally biased region" description="Low complexity" evidence="2">
    <location>
        <begin position="208"/>
        <end position="220"/>
    </location>
</feature>
<dbReference type="InParanoid" id="C8VDH6"/>
<keyword evidence="5" id="KW-1185">Reference proteome</keyword>
<keyword evidence="1" id="KW-0479">Metal-binding</keyword>
<dbReference type="PANTHER" id="PTHR14879:SF5">
    <property type="entry name" value="RING-TYPE DOMAIN-CONTAINING PROTEIN"/>
    <property type="match status" value="1"/>
</dbReference>
<reference evidence="5" key="2">
    <citation type="journal article" date="2009" name="Fungal Genet. Biol.">
        <title>The 2008 update of the Aspergillus nidulans genome annotation: a community effort.</title>
        <authorList>
            <person name="Wortman J.R."/>
            <person name="Gilsenan J.M."/>
            <person name="Joardar V."/>
            <person name="Deegan J."/>
            <person name="Clutterbuck J."/>
            <person name="Andersen M.R."/>
            <person name="Archer D."/>
            <person name="Bencina M."/>
            <person name="Braus G."/>
            <person name="Coutinho P."/>
            <person name="von Dohren H."/>
            <person name="Doonan J."/>
            <person name="Driessen A.J."/>
            <person name="Durek P."/>
            <person name="Espeso E."/>
            <person name="Fekete E."/>
            <person name="Flipphi M."/>
            <person name="Estrada C.G."/>
            <person name="Geysens S."/>
            <person name="Goldman G."/>
            <person name="de Groot P.W."/>
            <person name="Hansen K."/>
            <person name="Harris S.D."/>
            <person name="Heinekamp T."/>
            <person name="Helmstaedt K."/>
            <person name="Henrissat B."/>
            <person name="Hofmann G."/>
            <person name="Homan T."/>
            <person name="Horio T."/>
            <person name="Horiuchi H."/>
            <person name="James S."/>
            <person name="Jones M."/>
            <person name="Karaffa L."/>
            <person name="Karanyi Z."/>
            <person name="Kato M."/>
            <person name="Keller N."/>
            <person name="Kelly D.E."/>
            <person name="Kiel J.A."/>
            <person name="Kim J.M."/>
            <person name="van der Klei I.J."/>
            <person name="Klis F.M."/>
            <person name="Kovalchuk A."/>
            <person name="Krasevec N."/>
            <person name="Kubicek C.P."/>
            <person name="Liu B."/>
            <person name="Maccabe A."/>
            <person name="Meyer V."/>
            <person name="Mirabito P."/>
            <person name="Miskei M."/>
            <person name="Mos M."/>
            <person name="Mullins J."/>
            <person name="Nelson D.R."/>
            <person name="Nielsen J."/>
            <person name="Oakley B.R."/>
            <person name="Osmani S.A."/>
            <person name="Pakula T."/>
            <person name="Paszewski A."/>
            <person name="Paulsen I."/>
            <person name="Pilsyk S."/>
            <person name="Pocsi I."/>
            <person name="Punt P.J."/>
            <person name="Ram A.F."/>
            <person name="Ren Q."/>
            <person name="Robellet X."/>
            <person name="Robson G."/>
            <person name="Seiboth B."/>
            <person name="van Solingen P."/>
            <person name="Specht T."/>
            <person name="Sun J."/>
            <person name="Taheri-Talesh N."/>
            <person name="Takeshita N."/>
            <person name="Ussery D."/>
            <person name="vanKuyk P.A."/>
            <person name="Visser H."/>
            <person name="van de Vondervoort P.J."/>
            <person name="de Vries R.P."/>
            <person name="Walton J."/>
            <person name="Xiang X."/>
            <person name="Xiong Y."/>
            <person name="Zeng A.P."/>
            <person name="Brandt B.W."/>
            <person name="Cornell M.J."/>
            <person name="van den Hondel C.A."/>
            <person name="Visser J."/>
            <person name="Oliver S.G."/>
            <person name="Turner G."/>
        </authorList>
    </citation>
    <scope>GENOME REANNOTATION</scope>
    <source>
        <strain evidence="5">FGSC A4 / ATCC 38163 / CBS 112.46 / NRRL 194 / M139</strain>
    </source>
</reference>
<keyword evidence="1" id="KW-0862">Zinc</keyword>
<accession>C8VDH6</accession>
<feature type="region of interest" description="Disordered" evidence="2">
    <location>
        <begin position="196"/>
        <end position="296"/>
    </location>
</feature>
<evidence type="ECO:0000259" key="3">
    <source>
        <dbReference type="PROSITE" id="PS50089"/>
    </source>
</evidence>
<dbReference type="RefSeq" id="XP_050468029.1">
    <property type="nucleotide sequence ID" value="XM_050612071.1"/>
</dbReference>
<dbReference type="STRING" id="227321.C8VDH6"/>
<evidence type="ECO:0000256" key="1">
    <source>
        <dbReference type="PROSITE-ProRule" id="PRU00175"/>
    </source>
</evidence>
<evidence type="ECO:0000313" key="5">
    <source>
        <dbReference type="Proteomes" id="UP000000560"/>
    </source>
</evidence>
<dbReference type="GeneID" id="2869700"/>
<dbReference type="OrthoDB" id="1711136at2759"/>
<dbReference type="InterPro" id="IPR013083">
    <property type="entry name" value="Znf_RING/FYVE/PHD"/>
</dbReference>
<dbReference type="EMBL" id="BN001304">
    <property type="protein sequence ID" value="CBF79958.1"/>
    <property type="molecule type" value="Genomic_DNA"/>
</dbReference>
<dbReference type="SMART" id="SM00184">
    <property type="entry name" value="RING"/>
    <property type="match status" value="1"/>
</dbReference>
<dbReference type="Pfam" id="PF13920">
    <property type="entry name" value="zf-C3HC4_3"/>
    <property type="match status" value="1"/>
</dbReference>
<keyword evidence="1" id="KW-0863">Zinc-finger</keyword>
<dbReference type="KEGG" id="ani:ANIA_07713"/>
<dbReference type="eggNOG" id="ENOG502SBGS">
    <property type="taxonomic scope" value="Eukaryota"/>
</dbReference>
<dbReference type="AlphaFoldDB" id="C8VDH6"/>
<feature type="compositionally biased region" description="Polar residues" evidence="2">
    <location>
        <begin position="196"/>
        <end position="207"/>
    </location>
</feature>
<feature type="compositionally biased region" description="Low complexity" evidence="2">
    <location>
        <begin position="260"/>
        <end position="282"/>
    </location>
</feature>
<dbReference type="PROSITE" id="PS50089">
    <property type="entry name" value="ZF_RING_2"/>
    <property type="match status" value="1"/>
</dbReference>
<feature type="compositionally biased region" description="Polar residues" evidence="2">
    <location>
        <begin position="283"/>
        <end position="295"/>
    </location>
</feature>
<name>C8VDH6_EMENI</name>
<evidence type="ECO:0000313" key="4">
    <source>
        <dbReference type="EMBL" id="CBF79958.1"/>
    </source>
</evidence>
<dbReference type="Gene3D" id="3.30.40.10">
    <property type="entry name" value="Zinc/RING finger domain, C3HC4 (zinc finger)"/>
    <property type="match status" value="1"/>
</dbReference>
<feature type="domain" description="RING-type" evidence="3">
    <location>
        <begin position="373"/>
        <end position="419"/>
    </location>
</feature>
<dbReference type="GO" id="GO:0008270">
    <property type="term" value="F:zinc ion binding"/>
    <property type="evidence" value="ECO:0007669"/>
    <property type="project" value="UniProtKB-KW"/>
</dbReference>
<dbReference type="InterPro" id="IPR001841">
    <property type="entry name" value="Znf_RING"/>
</dbReference>